<dbReference type="STRING" id="1434110.MSHOH_2139"/>
<protein>
    <submittedName>
        <fullName evidence="1">Uncharacterized protein</fullName>
    </submittedName>
</protein>
<accession>A0A0E3SEK9</accession>
<dbReference type="RefSeq" id="WP_048139730.1">
    <property type="nucleotide sequence ID" value="NZ_BBCW01000010.1"/>
</dbReference>
<keyword evidence="2" id="KW-1185">Reference proteome</keyword>
<dbReference type="EMBL" id="CP009516">
    <property type="protein sequence ID" value="AKB78622.1"/>
    <property type="molecule type" value="Genomic_DNA"/>
</dbReference>
<dbReference type="GeneID" id="24831382"/>
<dbReference type="Proteomes" id="UP000033101">
    <property type="component" value="Chromosome"/>
</dbReference>
<evidence type="ECO:0000313" key="1">
    <source>
        <dbReference type="EMBL" id="AKB78622.1"/>
    </source>
</evidence>
<proteinExistence type="predicted"/>
<name>A0A0E3SEK9_9EURY</name>
<gene>
    <name evidence="1" type="ORF">MSHOH_2139</name>
</gene>
<sequence length="73" mass="8253">MIAFFAGQKQESNYRILFKDILSNGVLQLIKLSEGSYTVSFESLFSGCSWTTGIMDYETARSTYADVIYGEFI</sequence>
<dbReference type="PATRIC" id="fig|1434110.4.peg.2720"/>
<dbReference type="KEGG" id="mhor:MSHOH_2139"/>
<reference evidence="1 2" key="1">
    <citation type="submission" date="2014-07" db="EMBL/GenBank/DDBJ databases">
        <title>Methanogenic archaea and the global carbon cycle.</title>
        <authorList>
            <person name="Henriksen J.R."/>
            <person name="Luke J."/>
            <person name="Reinhart S."/>
            <person name="Benedict M.N."/>
            <person name="Youngblut N.D."/>
            <person name="Metcalf M.E."/>
            <person name="Whitaker R.J."/>
            <person name="Metcalf W.W."/>
        </authorList>
    </citation>
    <scope>NUCLEOTIDE SEQUENCE [LARGE SCALE GENOMIC DNA]</scope>
    <source>
        <strain evidence="1 2">HB-1</strain>
    </source>
</reference>
<evidence type="ECO:0000313" key="2">
    <source>
        <dbReference type="Proteomes" id="UP000033101"/>
    </source>
</evidence>
<organism evidence="1 2">
    <name type="scientific">Methanosarcina horonobensis HB-1 = JCM 15518</name>
    <dbReference type="NCBI Taxonomy" id="1434110"/>
    <lineage>
        <taxon>Archaea</taxon>
        <taxon>Methanobacteriati</taxon>
        <taxon>Methanobacteriota</taxon>
        <taxon>Stenosarchaea group</taxon>
        <taxon>Methanomicrobia</taxon>
        <taxon>Methanosarcinales</taxon>
        <taxon>Methanosarcinaceae</taxon>
        <taxon>Methanosarcina</taxon>
    </lineage>
</organism>
<dbReference type="HOGENOM" id="CLU_2695788_0_0_2"/>
<dbReference type="AlphaFoldDB" id="A0A0E3SEK9"/>